<dbReference type="SUPFAM" id="SSF55681">
    <property type="entry name" value="Class II aaRS and biotin synthetases"/>
    <property type="match status" value="1"/>
</dbReference>
<dbReference type="PANTHER" id="PTHR22594">
    <property type="entry name" value="ASPARTYL/LYSYL-TRNA SYNTHETASE"/>
    <property type="match status" value="1"/>
</dbReference>
<feature type="domain" description="Aminoacyl-transfer RNA synthetases class-II family profile" evidence="8">
    <location>
        <begin position="165"/>
        <end position="486"/>
    </location>
</feature>
<dbReference type="PANTHER" id="PTHR22594:SF34">
    <property type="entry name" value="ASPARAGINE--TRNA LIGASE, MITOCHONDRIAL-RELATED"/>
    <property type="match status" value="1"/>
</dbReference>
<dbReference type="OrthoDB" id="1931232at2759"/>
<keyword evidence="3 9" id="KW-0436">Ligase</keyword>
<evidence type="ECO:0000256" key="6">
    <source>
        <dbReference type="ARBA" id="ARBA00022917"/>
    </source>
</evidence>
<dbReference type="InterPro" id="IPR002312">
    <property type="entry name" value="Asp/Asn-tRNA-synth_IIb"/>
</dbReference>
<dbReference type="Pfam" id="PF01336">
    <property type="entry name" value="tRNA_anti-codon"/>
    <property type="match status" value="1"/>
</dbReference>
<evidence type="ECO:0000313" key="9">
    <source>
        <dbReference type="EMBL" id="VDI40919.1"/>
    </source>
</evidence>
<evidence type="ECO:0000256" key="1">
    <source>
        <dbReference type="ARBA" id="ARBA00008226"/>
    </source>
</evidence>
<keyword evidence="7 9" id="KW-0030">Aminoacyl-tRNA synthetase</keyword>
<dbReference type="Gene3D" id="2.40.50.140">
    <property type="entry name" value="Nucleic acid-binding proteins"/>
    <property type="match status" value="1"/>
</dbReference>
<evidence type="ECO:0000313" key="10">
    <source>
        <dbReference type="Proteomes" id="UP000596742"/>
    </source>
</evidence>
<comment type="caution">
    <text evidence="9">The sequence shown here is derived from an EMBL/GenBank/DDBJ whole genome shotgun (WGS) entry which is preliminary data.</text>
</comment>
<evidence type="ECO:0000256" key="2">
    <source>
        <dbReference type="ARBA" id="ARBA00012816"/>
    </source>
</evidence>
<dbReference type="NCBIfam" id="TIGR00457">
    <property type="entry name" value="asnS"/>
    <property type="match status" value="1"/>
</dbReference>
<dbReference type="InterPro" id="IPR012340">
    <property type="entry name" value="NA-bd_OB-fold"/>
</dbReference>
<dbReference type="InterPro" id="IPR006195">
    <property type="entry name" value="aa-tRNA-synth_II"/>
</dbReference>
<dbReference type="GO" id="GO:0004816">
    <property type="term" value="F:asparagine-tRNA ligase activity"/>
    <property type="evidence" value="ECO:0007669"/>
    <property type="project" value="UniProtKB-EC"/>
</dbReference>
<dbReference type="CDD" id="cd04318">
    <property type="entry name" value="EcAsnRS_like_N"/>
    <property type="match status" value="1"/>
</dbReference>
<evidence type="ECO:0000256" key="5">
    <source>
        <dbReference type="ARBA" id="ARBA00022840"/>
    </source>
</evidence>
<dbReference type="GO" id="GO:0005739">
    <property type="term" value="C:mitochondrion"/>
    <property type="evidence" value="ECO:0007669"/>
    <property type="project" value="TreeGrafter"/>
</dbReference>
<proteinExistence type="inferred from homology"/>
<dbReference type="Proteomes" id="UP000596742">
    <property type="component" value="Unassembled WGS sequence"/>
</dbReference>
<dbReference type="GO" id="GO:0003676">
    <property type="term" value="F:nucleic acid binding"/>
    <property type="evidence" value="ECO:0007669"/>
    <property type="project" value="InterPro"/>
</dbReference>
<accession>A0A8B6EW95</accession>
<dbReference type="InterPro" id="IPR004522">
    <property type="entry name" value="Asn-tRNA-ligase"/>
</dbReference>
<dbReference type="EC" id="6.1.1.22" evidence="2"/>
<keyword evidence="6" id="KW-0648">Protein biosynthesis</keyword>
<evidence type="ECO:0000256" key="3">
    <source>
        <dbReference type="ARBA" id="ARBA00022598"/>
    </source>
</evidence>
<dbReference type="PROSITE" id="PS50862">
    <property type="entry name" value="AA_TRNA_LIGASE_II"/>
    <property type="match status" value="1"/>
</dbReference>
<organism evidence="9 10">
    <name type="scientific">Mytilus galloprovincialis</name>
    <name type="common">Mediterranean mussel</name>
    <dbReference type="NCBI Taxonomy" id="29158"/>
    <lineage>
        <taxon>Eukaryota</taxon>
        <taxon>Metazoa</taxon>
        <taxon>Spiralia</taxon>
        <taxon>Lophotrochozoa</taxon>
        <taxon>Mollusca</taxon>
        <taxon>Bivalvia</taxon>
        <taxon>Autobranchia</taxon>
        <taxon>Pteriomorphia</taxon>
        <taxon>Mytilida</taxon>
        <taxon>Mytiloidea</taxon>
        <taxon>Mytilidae</taxon>
        <taxon>Mytilinae</taxon>
        <taxon>Mytilus</taxon>
    </lineage>
</organism>
<comment type="similarity">
    <text evidence="1">Belongs to the class-II aminoacyl-tRNA synthetase family.</text>
</comment>
<dbReference type="NCBIfam" id="NF003037">
    <property type="entry name" value="PRK03932.1"/>
    <property type="match status" value="1"/>
</dbReference>
<dbReference type="GO" id="GO:0005524">
    <property type="term" value="F:ATP binding"/>
    <property type="evidence" value="ECO:0007669"/>
    <property type="project" value="UniProtKB-KW"/>
</dbReference>
<keyword evidence="5" id="KW-0067">ATP-binding</keyword>
<dbReference type="SUPFAM" id="SSF50249">
    <property type="entry name" value="Nucleic acid-binding proteins"/>
    <property type="match status" value="1"/>
</dbReference>
<keyword evidence="4" id="KW-0547">Nucleotide-binding</keyword>
<sequence length="496" mass="57048">MSASIQKLKKMSTFALRGLKRSFLSRSFSFTQYRLIRNTIKDILKCKQSDATVNATGWVKTLQVHKNVTFIKVNDGSSLSSLQVIIPPELNNNEITFGSSVSVEGKMIESPGQGQDYELLAEKISVCGTCNPEEFPFQSRNKIPVEYVRDYLHLRPRTNFFSSLLRLRNATTNAIHKYFQENDFLFIHTPILTSNDCEGGGEVFSVEPHNKDLIPELSDSEEENKTPKLFFRNPANLTVSGQLHLEIITGAISRCYNFGPTFRADMSVDRTHLAEFYMVEAEMAFTKSLEDVLEVIESLVKFTIRELQNTCDDDLQFYYKYVAPKDQQKTVQTALDKAFTRIPYTDAVKILEKKNKKFEFKIRWGEDLKREHERYLVKYNNDIPVFVTDFPAAIKPFYARDNDDTQTVSSVDLLVPEVGELVGGTMREERYDVLKNKLQQHELLENLNWYLDLRKFGSVPHGGFGLGFERMLQFILGINNIRDTIPFPRSSKHCKL</sequence>
<dbReference type="InterPro" id="IPR004364">
    <property type="entry name" value="Aa-tRNA-synt_II"/>
</dbReference>
<dbReference type="AlphaFoldDB" id="A0A8B6EW95"/>
<gene>
    <name evidence="9" type="ORF">MGAL_10B023053</name>
</gene>
<dbReference type="Pfam" id="PF00152">
    <property type="entry name" value="tRNA-synt_2"/>
    <property type="match status" value="1"/>
</dbReference>
<dbReference type="InterPro" id="IPR004365">
    <property type="entry name" value="NA-bd_OB_tRNA"/>
</dbReference>
<protein>
    <recommendedName>
        <fullName evidence="2">asparagine--tRNA ligase</fullName>
        <ecNumber evidence="2">6.1.1.22</ecNumber>
    </recommendedName>
</protein>
<evidence type="ECO:0000256" key="4">
    <source>
        <dbReference type="ARBA" id="ARBA00022741"/>
    </source>
</evidence>
<dbReference type="Gene3D" id="3.30.930.10">
    <property type="entry name" value="Bira Bifunctional Protein, Domain 2"/>
    <property type="match status" value="1"/>
</dbReference>
<keyword evidence="10" id="KW-1185">Reference proteome</keyword>
<dbReference type="GO" id="GO:0006421">
    <property type="term" value="P:asparaginyl-tRNA aminoacylation"/>
    <property type="evidence" value="ECO:0007669"/>
    <property type="project" value="InterPro"/>
</dbReference>
<dbReference type="CDD" id="cd00776">
    <property type="entry name" value="AsxRS_core"/>
    <property type="match status" value="1"/>
</dbReference>
<dbReference type="EMBL" id="UYJE01005854">
    <property type="protein sequence ID" value="VDI40919.1"/>
    <property type="molecule type" value="Genomic_DNA"/>
</dbReference>
<reference evidence="9" key="1">
    <citation type="submission" date="2018-11" db="EMBL/GenBank/DDBJ databases">
        <authorList>
            <person name="Alioto T."/>
            <person name="Alioto T."/>
        </authorList>
    </citation>
    <scope>NUCLEOTIDE SEQUENCE</scope>
</reference>
<evidence type="ECO:0000259" key="8">
    <source>
        <dbReference type="PROSITE" id="PS50862"/>
    </source>
</evidence>
<dbReference type="PRINTS" id="PR01042">
    <property type="entry name" value="TRNASYNTHASP"/>
</dbReference>
<evidence type="ECO:0000256" key="7">
    <source>
        <dbReference type="ARBA" id="ARBA00023146"/>
    </source>
</evidence>
<name>A0A8B6EW95_MYTGA</name>
<dbReference type="FunFam" id="3.30.930.10:FF:000016">
    <property type="entry name" value="Asparagine--tRNA ligase"/>
    <property type="match status" value="1"/>
</dbReference>
<dbReference type="InterPro" id="IPR045864">
    <property type="entry name" value="aa-tRNA-synth_II/BPL/LPL"/>
</dbReference>